<protein>
    <submittedName>
        <fullName evidence="1">Uncharacterized protein</fullName>
    </submittedName>
</protein>
<sequence>MKHTNISNQIDKGLKKIKVTMVSPDGDESYVSSISMIEEYEEIKSFIHQREKELLKEVLKMLNNSSEVARAIINQDYKTFQTVMKEIRKFKKELSNE</sequence>
<dbReference type="AlphaFoldDB" id="A0A0F9RQN3"/>
<name>A0A0F9RQN3_9ZZZZ</name>
<evidence type="ECO:0000313" key="1">
    <source>
        <dbReference type="EMBL" id="KKN52177.1"/>
    </source>
</evidence>
<accession>A0A0F9RQN3</accession>
<proteinExistence type="predicted"/>
<organism evidence="1">
    <name type="scientific">marine sediment metagenome</name>
    <dbReference type="NCBI Taxonomy" id="412755"/>
    <lineage>
        <taxon>unclassified sequences</taxon>
        <taxon>metagenomes</taxon>
        <taxon>ecological metagenomes</taxon>
    </lineage>
</organism>
<comment type="caution">
    <text evidence="1">The sequence shown here is derived from an EMBL/GenBank/DDBJ whole genome shotgun (WGS) entry which is preliminary data.</text>
</comment>
<reference evidence="1" key="1">
    <citation type="journal article" date="2015" name="Nature">
        <title>Complex archaea that bridge the gap between prokaryotes and eukaryotes.</title>
        <authorList>
            <person name="Spang A."/>
            <person name="Saw J.H."/>
            <person name="Jorgensen S.L."/>
            <person name="Zaremba-Niedzwiedzka K."/>
            <person name="Martijn J."/>
            <person name="Lind A.E."/>
            <person name="van Eijk R."/>
            <person name="Schleper C."/>
            <person name="Guy L."/>
            <person name="Ettema T.J."/>
        </authorList>
    </citation>
    <scope>NUCLEOTIDE SEQUENCE</scope>
</reference>
<gene>
    <name evidence="1" type="ORF">LCGC14_0615270</name>
</gene>
<dbReference type="EMBL" id="LAZR01001030">
    <property type="protein sequence ID" value="KKN52177.1"/>
    <property type="molecule type" value="Genomic_DNA"/>
</dbReference>